<feature type="compositionally biased region" description="Pro residues" evidence="1">
    <location>
        <begin position="100"/>
        <end position="110"/>
    </location>
</feature>
<dbReference type="AlphaFoldDB" id="A0A5E4BCH7"/>
<keyword evidence="3" id="KW-1185">Reference proteome</keyword>
<feature type="compositionally biased region" description="Low complexity" evidence="1">
    <location>
        <begin position="81"/>
        <end position="90"/>
    </location>
</feature>
<gene>
    <name evidence="2" type="ORF">MONAX_5E021523</name>
</gene>
<feature type="compositionally biased region" description="Polar residues" evidence="1">
    <location>
        <begin position="1"/>
        <end position="19"/>
    </location>
</feature>
<dbReference type="Proteomes" id="UP000335636">
    <property type="component" value="Unassembled WGS sequence"/>
</dbReference>
<feature type="compositionally biased region" description="Pro residues" evidence="1">
    <location>
        <begin position="51"/>
        <end position="62"/>
    </location>
</feature>
<evidence type="ECO:0000313" key="3">
    <source>
        <dbReference type="Proteomes" id="UP000335636"/>
    </source>
</evidence>
<feature type="compositionally biased region" description="Pro residues" evidence="1">
    <location>
        <begin position="26"/>
        <end position="37"/>
    </location>
</feature>
<accession>A0A5E4BCH7</accession>
<evidence type="ECO:0000256" key="1">
    <source>
        <dbReference type="SAM" id="MobiDB-lite"/>
    </source>
</evidence>
<sequence>MEKTSLRSQAGHSPATYPQHNAIAQLPPPHQAPPTSPGPSHLTRLPHLTRPLPPHQAPPTSPDTPVEKQTHAILAQHSHHSAGGSSQIGSPAAKYQVSNLPPPPAAVTQH</sequence>
<protein>
    <submittedName>
        <fullName evidence="2">Uncharacterized protein</fullName>
    </submittedName>
</protein>
<feature type="non-terminal residue" evidence="2">
    <location>
        <position position="110"/>
    </location>
</feature>
<organism evidence="2 3">
    <name type="scientific">Marmota monax</name>
    <name type="common">Woodchuck</name>
    <dbReference type="NCBI Taxonomy" id="9995"/>
    <lineage>
        <taxon>Eukaryota</taxon>
        <taxon>Metazoa</taxon>
        <taxon>Chordata</taxon>
        <taxon>Craniata</taxon>
        <taxon>Vertebrata</taxon>
        <taxon>Euteleostomi</taxon>
        <taxon>Mammalia</taxon>
        <taxon>Eutheria</taxon>
        <taxon>Euarchontoglires</taxon>
        <taxon>Glires</taxon>
        <taxon>Rodentia</taxon>
        <taxon>Sciuromorpha</taxon>
        <taxon>Sciuridae</taxon>
        <taxon>Xerinae</taxon>
        <taxon>Marmotini</taxon>
        <taxon>Marmota</taxon>
    </lineage>
</organism>
<feature type="compositionally biased region" description="Low complexity" evidence="1">
    <location>
        <begin position="41"/>
        <end position="50"/>
    </location>
</feature>
<comment type="caution">
    <text evidence="2">The sequence shown here is derived from an EMBL/GenBank/DDBJ whole genome shotgun (WGS) entry which is preliminary data.</text>
</comment>
<feature type="region of interest" description="Disordered" evidence="1">
    <location>
        <begin position="1"/>
        <end position="110"/>
    </location>
</feature>
<proteinExistence type="predicted"/>
<name>A0A5E4BCH7_MARMO</name>
<evidence type="ECO:0000313" key="2">
    <source>
        <dbReference type="EMBL" id="VTJ67353.1"/>
    </source>
</evidence>
<reference evidence="2" key="1">
    <citation type="submission" date="2019-04" db="EMBL/GenBank/DDBJ databases">
        <authorList>
            <person name="Alioto T."/>
            <person name="Alioto T."/>
        </authorList>
    </citation>
    <scope>NUCLEOTIDE SEQUENCE [LARGE SCALE GENOMIC DNA]</scope>
</reference>
<dbReference type="EMBL" id="CABDUW010000377">
    <property type="protein sequence ID" value="VTJ67353.1"/>
    <property type="molecule type" value="Genomic_DNA"/>
</dbReference>